<accession>A0A8J8FGG8</accession>
<dbReference type="Pfam" id="PF12770">
    <property type="entry name" value="CHAT"/>
    <property type="match status" value="1"/>
</dbReference>
<dbReference type="PANTHER" id="PTHR10098">
    <property type="entry name" value="RAPSYN-RELATED"/>
    <property type="match status" value="1"/>
</dbReference>
<evidence type="ECO:0000256" key="2">
    <source>
        <dbReference type="SAM" id="Phobius"/>
    </source>
</evidence>
<dbReference type="Pfam" id="PF13424">
    <property type="entry name" value="TPR_12"/>
    <property type="match status" value="1"/>
</dbReference>
<dbReference type="InterPro" id="IPR019734">
    <property type="entry name" value="TPR_rpt"/>
</dbReference>
<gene>
    <name evidence="5" type="ORF">GD597_18465</name>
</gene>
<dbReference type="InterPro" id="IPR024983">
    <property type="entry name" value="CHAT_dom"/>
</dbReference>
<keyword evidence="2" id="KW-0472">Membrane</keyword>
<keyword evidence="1" id="KW-0802">TPR repeat</keyword>
<keyword evidence="6" id="KW-1185">Reference proteome</keyword>
<dbReference type="SUPFAM" id="SSF48452">
    <property type="entry name" value="TPR-like"/>
    <property type="match status" value="2"/>
</dbReference>
<proteinExistence type="predicted"/>
<sequence>MSKKRYILFVLISCTLLIQPHSQTADIDKGFINKFNKADSLFSGINGEYNDSLALSYFTAVAKGLKENATHAIMLFNCQERIGILQQGLGNSTAEILQHFYKAIQIQKSYQLSDSITFRLYLSIGNVHYSVGLFDSSVFYYTRAENVIDQYPNAGLAGDLYNSLGALYSEAGNYKQSSNYFSKALEITKQTRPELREAIFAMTMNIASALRLTGNYDAAIGVYNSLLNNTGNKTPLLNNLARIYIAKQQPDSALFFLKQIKDVNGQYAIAYNNSLAEAYLQLHNTDAAKQYLLLAEQIFTDNSKGARSIYFGTTCLLNGKLLLQLQQPEAALAYFQKAMIQLHSNFSDTSVYANPASYIGDFASYDLFEALIAKANCFAQLYQLHHSGKYAEAAIQTFQSAFNLADYIKKSIDNDEARLFMADKVFNAYKNAVAFIMQSGNDIVLTELALQWISKSRAAALAISLNENNIRQYAGLPDTLLQEEKNTRLSLSRLKRQMAQETDSATQQTIASQVNSAELLLNRIMNKYKDYPAYYEQKFAADSLNITAIQQNILDKNTAAICYFRTNDTLLAFVIKQTTINCIKLPQAGALQTQLALFSESLTEHVAGKNDASKISGTHLYNALIEPLVPIMSGIENLIIIPDQQLINIPFEAFIGPDHEYLVSHYAVTYQFALPFLHLDKQIANTTNSLALAPFANAKNNLHGYAALPSSAEEIAVFSVNDRLTNSNATRANFLNRVNNASVLHLATHAVVNFSNPADSYIAFYPSNNNDTAFKLFAHELYNLQLPNTHLVFLSACETGSGKISQSEGALSLTRAFAYAGCQNIITSLWKAEDKSTAYLSTRFYHYTNKGYTYARALQQAKIDLLNDAAMSQFHPAAYWSHLVFIGDVQPASNALIWWVMAAAIFAAAIGILYFVRKHRK</sequence>
<organism evidence="5 6">
    <name type="scientific">Limnovirga soli</name>
    <dbReference type="NCBI Taxonomy" id="2656915"/>
    <lineage>
        <taxon>Bacteria</taxon>
        <taxon>Pseudomonadati</taxon>
        <taxon>Bacteroidota</taxon>
        <taxon>Chitinophagia</taxon>
        <taxon>Chitinophagales</taxon>
        <taxon>Chitinophagaceae</taxon>
        <taxon>Limnovirga</taxon>
    </lineage>
</organism>
<feature type="chain" id="PRO_5035290987" evidence="3">
    <location>
        <begin position="26"/>
        <end position="921"/>
    </location>
</feature>
<evidence type="ECO:0000313" key="6">
    <source>
        <dbReference type="Proteomes" id="UP000598971"/>
    </source>
</evidence>
<comment type="caution">
    <text evidence="5">The sequence shown here is derived from an EMBL/GenBank/DDBJ whole genome shotgun (WGS) entry which is preliminary data.</text>
</comment>
<dbReference type="EMBL" id="WHPF01000015">
    <property type="protein sequence ID" value="NNV57463.1"/>
    <property type="molecule type" value="Genomic_DNA"/>
</dbReference>
<keyword evidence="2" id="KW-1133">Transmembrane helix</keyword>
<feature type="repeat" description="TPR" evidence="1">
    <location>
        <begin position="158"/>
        <end position="191"/>
    </location>
</feature>
<dbReference type="Proteomes" id="UP000598971">
    <property type="component" value="Unassembled WGS sequence"/>
</dbReference>
<evidence type="ECO:0000256" key="3">
    <source>
        <dbReference type="SAM" id="SignalP"/>
    </source>
</evidence>
<feature type="signal peptide" evidence="3">
    <location>
        <begin position="1"/>
        <end position="25"/>
    </location>
</feature>
<dbReference type="RefSeq" id="WP_171609409.1">
    <property type="nucleotide sequence ID" value="NZ_WHPF01000015.1"/>
</dbReference>
<keyword evidence="2" id="KW-0812">Transmembrane</keyword>
<keyword evidence="3" id="KW-0732">Signal</keyword>
<evidence type="ECO:0000259" key="4">
    <source>
        <dbReference type="Pfam" id="PF12770"/>
    </source>
</evidence>
<protein>
    <submittedName>
        <fullName evidence="5">CHAT domain-containing protein</fullName>
    </submittedName>
</protein>
<dbReference type="AlphaFoldDB" id="A0A8J8FGG8"/>
<evidence type="ECO:0000313" key="5">
    <source>
        <dbReference type="EMBL" id="NNV57463.1"/>
    </source>
</evidence>
<dbReference type="InterPro" id="IPR011990">
    <property type="entry name" value="TPR-like_helical_dom_sf"/>
</dbReference>
<evidence type="ECO:0000256" key="1">
    <source>
        <dbReference type="PROSITE-ProRule" id="PRU00339"/>
    </source>
</evidence>
<feature type="domain" description="CHAT" evidence="4">
    <location>
        <begin position="616"/>
        <end position="888"/>
    </location>
</feature>
<dbReference type="SMART" id="SM00028">
    <property type="entry name" value="TPR"/>
    <property type="match status" value="6"/>
</dbReference>
<reference evidence="5" key="1">
    <citation type="submission" date="2019-10" db="EMBL/GenBank/DDBJ databases">
        <title>Draft genome sequence of Panacibacter sp. KCS-6.</title>
        <authorList>
            <person name="Yim K.J."/>
        </authorList>
    </citation>
    <scope>NUCLEOTIDE SEQUENCE</scope>
    <source>
        <strain evidence="5">KCS-6</strain>
    </source>
</reference>
<name>A0A8J8FGG8_9BACT</name>
<dbReference type="Gene3D" id="1.25.40.10">
    <property type="entry name" value="Tetratricopeptide repeat domain"/>
    <property type="match status" value="2"/>
</dbReference>
<feature type="transmembrane region" description="Helical" evidence="2">
    <location>
        <begin position="896"/>
        <end position="916"/>
    </location>
</feature>
<dbReference type="PROSITE" id="PS50005">
    <property type="entry name" value="TPR"/>
    <property type="match status" value="1"/>
</dbReference>